<gene>
    <name evidence="2" type="ORF">J5A65_13300</name>
</gene>
<protein>
    <recommendedName>
        <fullName evidence="4">DoxX family protein</fullName>
    </recommendedName>
</protein>
<keyword evidence="3" id="KW-1185">Reference proteome</keyword>
<reference evidence="2 3" key="1">
    <citation type="submission" date="2021-03" db="EMBL/GenBank/DDBJ databases">
        <title>Human Oral Microbial Genomes.</title>
        <authorList>
            <person name="Johnston C.D."/>
            <person name="Chen T."/>
            <person name="Dewhirst F.E."/>
        </authorList>
    </citation>
    <scope>NUCLEOTIDE SEQUENCE [LARGE SCALE GENOMIC DNA]</scope>
    <source>
        <strain evidence="2 3">DSMZ 100122</strain>
    </source>
</reference>
<organism evidence="2 3">
    <name type="scientific">Arachnia rubra</name>
    <dbReference type="NCBI Taxonomy" id="1547448"/>
    <lineage>
        <taxon>Bacteria</taxon>
        <taxon>Bacillati</taxon>
        <taxon>Actinomycetota</taxon>
        <taxon>Actinomycetes</taxon>
        <taxon>Propionibacteriales</taxon>
        <taxon>Propionibacteriaceae</taxon>
        <taxon>Arachnia</taxon>
    </lineage>
</organism>
<name>A0ABX7Y4W0_9ACTN</name>
<dbReference type="RefSeq" id="WP_212322982.1">
    <property type="nucleotide sequence ID" value="NZ_AP024463.1"/>
</dbReference>
<dbReference type="InterPro" id="IPR046104">
    <property type="entry name" value="DUF6041"/>
</dbReference>
<evidence type="ECO:0000313" key="2">
    <source>
        <dbReference type="EMBL" id="QUC07871.1"/>
    </source>
</evidence>
<dbReference type="Proteomes" id="UP000678513">
    <property type="component" value="Chromosome"/>
</dbReference>
<accession>A0ABX7Y4W0</accession>
<evidence type="ECO:0008006" key="4">
    <source>
        <dbReference type="Google" id="ProtNLM"/>
    </source>
</evidence>
<evidence type="ECO:0000313" key="3">
    <source>
        <dbReference type="Proteomes" id="UP000678513"/>
    </source>
</evidence>
<proteinExistence type="predicted"/>
<sequence>MKKSSKGSVELRARRVLGACYLVAGIAKCFPSWESTEGRLTQALEANRGTVFEEPTAWLLREHQGANALVASSMTGAGVAMLAGEGPLVDAALVGTLPMLGTFVTVLHRALPAVIPVDIAFAGAALWILRKRRMRRKMQDV</sequence>
<dbReference type="Pfam" id="PF19507">
    <property type="entry name" value="DUF6041"/>
    <property type="match status" value="1"/>
</dbReference>
<keyword evidence="1" id="KW-1133">Transmembrane helix</keyword>
<feature type="transmembrane region" description="Helical" evidence="1">
    <location>
        <begin position="110"/>
        <end position="129"/>
    </location>
</feature>
<evidence type="ECO:0000256" key="1">
    <source>
        <dbReference type="SAM" id="Phobius"/>
    </source>
</evidence>
<dbReference type="EMBL" id="CP072384">
    <property type="protein sequence ID" value="QUC07871.1"/>
    <property type="molecule type" value="Genomic_DNA"/>
</dbReference>
<keyword evidence="1" id="KW-0472">Membrane</keyword>
<keyword evidence="1" id="KW-0812">Transmembrane</keyword>